<dbReference type="PANTHER" id="PTHR10359:SF18">
    <property type="entry name" value="ENDONUCLEASE III"/>
    <property type="match status" value="1"/>
</dbReference>
<keyword evidence="4" id="KW-0378">Hydrolase</keyword>
<keyword evidence="2" id="KW-0479">Metal-binding</keyword>
<dbReference type="SUPFAM" id="SSF48150">
    <property type="entry name" value="DNA-glycosylase"/>
    <property type="match status" value="1"/>
</dbReference>
<dbReference type="CDD" id="cd00056">
    <property type="entry name" value="ENDO3c"/>
    <property type="match status" value="1"/>
</dbReference>
<dbReference type="GO" id="GO:0006285">
    <property type="term" value="P:base-excision repair, AP site formation"/>
    <property type="evidence" value="ECO:0007669"/>
    <property type="project" value="TreeGrafter"/>
</dbReference>
<evidence type="ECO:0000256" key="6">
    <source>
        <dbReference type="ARBA" id="ARBA00023014"/>
    </source>
</evidence>
<name>A0A850GZ44_9SPHN</name>
<dbReference type="Gene3D" id="1.10.1670.10">
    <property type="entry name" value="Helix-hairpin-Helix base-excision DNA repair enzymes (C-terminal)"/>
    <property type="match status" value="1"/>
</dbReference>
<dbReference type="GO" id="GO:0046872">
    <property type="term" value="F:metal ion binding"/>
    <property type="evidence" value="ECO:0007669"/>
    <property type="project" value="UniProtKB-KW"/>
</dbReference>
<dbReference type="PANTHER" id="PTHR10359">
    <property type="entry name" value="A/G-SPECIFIC ADENINE GLYCOSYLASE/ENDONUCLEASE III"/>
    <property type="match status" value="1"/>
</dbReference>
<evidence type="ECO:0000256" key="3">
    <source>
        <dbReference type="ARBA" id="ARBA00022763"/>
    </source>
</evidence>
<dbReference type="GO" id="GO:0004519">
    <property type="term" value="F:endonuclease activity"/>
    <property type="evidence" value="ECO:0007669"/>
    <property type="project" value="UniProtKB-KW"/>
</dbReference>
<evidence type="ECO:0000256" key="4">
    <source>
        <dbReference type="ARBA" id="ARBA00022801"/>
    </source>
</evidence>
<evidence type="ECO:0000313" key="10">
    <source>
        <dbReference type="Proteomes" id="UP000561438"/>
    </source>
</evidence>
<comment type="caution">
    <text evidence="9">The sequence shown here is derived from an EMBL/GenBank/DDBJ whole genome shotgun (WGS) entry which is preliminary data.</text>
</comment>
<dbReference type="Gene3D" id="1.10.340.30">
    <property type="entry name" value="Hypothetical protein, domain 2"/>
    <property type="match status" value="1"/>
</dbReference>
<dbReference type="AlphaFoldDB" id="A0A850GZ44"/>
<organism evidence="9 10">
    <name type="scientific">Qipengyuania atrilutea</name>
    <dbReference type="NCBI Taxonomy" id="2744473"/>
    <lineage>
        <taxon>Bacteria</taxon>
        <taxon>Pseudomonadati</taxon>
        <taxon>Pseudomonadota</taxon>
        <taxon>Alphaproteobacteria</taxon>
        <taxon>Sphingomonadales</taxon>
        <taxon>Erythrobacteraceae</taxon>
        <taxon>Qipengyuania</taxon>
    </lineage>
</organism>
<dbReference type="InterPro" id="IPR023170">
    <property type="entry name" value="HhH_base_excis_C"/>
</dbReference>
<dbReference type="GO" id="GO:0051539">
    <property type="term" value="F:4 iron, 4 sulfur cluster binding"/>
    <property type="evidence" value="ECO:0007669"/>
    <property type="project" value="UniProtKB-KW"/>
</dbReference>
<keyword evidence="5" id="KW-0408">Iron</keyword>
<dbReference type="Pfam" id="PF00730">
    <property type="entry name" value="HhH-GPD"/>
    <property type="match status" value="1"/>
</dbReference>
<sequence>MQLSLGSDPRTANLREVQARLVQTFGHIDLSQRRRDPVWTLVQGVIGARTKSETSNAATDRLLAKYGSWEAVADAPLEELQRDLATQTYPNMAAERLKNCLSALVERCGAADLSHIAELDTEAAMRWLEHLPGVARKISAGVMNASSFERRALVIDGHHRRIVQRMGVVPAKADTTRTEQALTPFMPEEWSAATWDEHHLLMKKLGQNFCRPSAPDCIPCPVRDLCETGRRRAD</sequence>
<dbReference type="GO" id="GO:0019104">
    <property type="term" value="F:DNA N-glycosylase activity"/>
    <property type="evidence" value="ECO:0007669"/>
    <property type="project" value="TreeGrafter"/>
</dbReference>
<proteinExistence type="predicted"/>
<gene>
    <name evidence="9" type="ORF">HUV48_07630</name>
</gene>
<dbReference type="InterPro" id="IPR003265">
    <property type="entry name" value="HhH-GPD_domain"/>
</dbReference>
<evidence type="ECO:0000256" key="7">
    <source>
        <dbReference type="ARBA" id="ARBA00023295"/>
    </source>
</evidence>
<evidence type="ECO:0000313" key="9">
    <source>
        <dbReference type="EMBL" id="NVD44891.1"/>
    </source>
</evidence>
<evidence type="ECO:0000256" key="1">
    <source>
        <dbReference type="ARBA" id="ARBA00022485"/>
    </source>
</evidence>
<keyword evidence="10" id="KW-1185">Reference proteome</keyword>
<dbReference type="EMBL" id="JABWGV010000002">
    <property type="protein sequence ID" value="NVD44891.1"/>
    <property type="molecule type" value="Genomic_DNA"/>
</dbReference>
<dbReference type="RefSeq" id="WP_176267181.1">
    <property type="nucleotide sequence ID" value="NZ_JABWGV010000002.1"/>
</dbReference>
<dbReference type="SMART" id="SM00478">
    <property type="entry name" value="ENDO3c"/>
    <property type="match status" value="1"/>
</dbReference>
<evidence type="ECO:0000256" key="2">
    <source>
        <dbReference type="ARBA" id="ARBA00022723"/>
    </source>
</evidence>
<dbReference type="InterPro" id="IPR011257">
    <property type="entry name" value="DNA_glycosylase"/>
</dbReference>
<dbReference type="PIRSF" id="PIRSF001435">
    <property type="entry name" value="Nth"/>
    <property type="match status" value="1"/>
</dbReference>
<keyword evidence="1" id="KW-0004">4Fe-4S</keyword>
<keyword evidence="9" id="KW-0540">Nuclease</keyword>
<protein>
    <submittedName>
        <fullName evidence="9">Endonuclease III</fullName>
    </submittedName>
</protein>
<feature type="domain" description="HhH-GPD" evidence="8">
    <location>
        <begin position="46"/>
        <end position="208"/>
    </location>
</feature>
<reference evidence="9 10" key="1">
    <citation type="submission" date="2020-06" db="EMBL/GenBank/DDBJ databases">
        <title>Altererythrobacter sp. HHU K3-1.</title>
        <authorList>
            <person name="Zhang D."/>
            <person name="Xue H."/>
        </authorList>
    </citation>
    <scope>NUCLEOTIDE SEQUENCE [LARGE SCALE GENOMIC DNA]</scope>
    <source>
        <strain evidence="9 10">HHU K3-1</strain>
    </source>
</reference>
<evidence type="ECO:0000259" key="8">
    <source>
        <dbReference type="SMART" id="SM00478"/>
    </source>
</evidence>
<keyword evidence="6" id="KW-0411">Iron-sulfur</keyword>
<keyword evidence="9" id="KW-0255">Endonuclease</keyword>
<evidence type="ECO:0000256" key="5">
    <source>
        <dbReference type="ARBA" id="ARBA00023004"/>
    </source>
</evidence>
<keyword evidence="3" id="KW-0227">DNA damage</keyword>
<dbReference type="Proteomes" id="UP000561438">
    <property type="component" value="Unassembled WGS sequence"/>
</dbReference>
<accession>A0A850GZ44</accession>
<keyword evidence="7" id="KW-0326">Glycosidase</keyword>